<protein>
    <recommendedName>
        <fullName evidence="2">Retroviral polymerase SH3-like domain-containing protein</fullName>
    </recommendedName>
</protein>
<accession>A0A2I0LED1</accession>
<evidence type="ECO:0000313" key="4">
    <source>
        <dbReference type="Proteomes" id="UP000233551"/>
    </source>
</evidence>
<comment type="caution">
    <text evidence="3">The sequence shown here is derived from an EMBL/GenBank/DDBJ whole genome shotgun (WGS) entry which is preliminary data.</text>
</comment>
<gene>
    <name evidence="3" type="ORF">CRG98_000580</name>
</gene>
<dbReference type="InterPro" id="IPR057670">
    <property type="entry name" value="SH3_retrovirus"/>
</dbReference>
<name>A0A2I0LED1_PUNGR</name>
<feature type="domain" description="Retroviral polymerase SH3-like" evidence="2">
    <location>
        <begin position="40"/>
        <end position="99"/>
    </location>
</feature>
<sequence>MRTAVDLINLTPSVALDGDVPQQVWTDKEVSYRHLRVFECRASVHIRRDERSKLDAKAKQCIFLGYAYEEFRYKFWDPDSMKIIRSRDVMFFEDPTIEDLQKLENAILSSPHEISIPVPVDVEHRVEEVPAKYEETMTGGEISQVDDDVIEDDTGTQLQSEPANNIHRSDRAINEKMNSLSKNHTYDLVKLPQEVHRYTDPNVNSCRGPHARDLKSRGLTDCSTFPWGRVTDTHEKESPLIILRPEGRGRISYPSLGVMFAGVQLVGSLGCTVYPRARPSPEMKAINKHASKANGSSLNPLSISPAKSPSYMDPNVDSCRGPHARDLKSRDLTDCSTFPWGRVTDTREK</sequence>
<evidence type="ECO:0000256" key="1">
    <source>
        <dbReference type="SAM" id="MobiDB-lite"/>
    </source>
</evidence>
<dbReference type="Proteomes" id="UP000233551">
    <property type="component" value="Unassembled WGS sequence"/>
</dbReference>
<organism evidence="3 4">
    <name type="scientific">Punica granatum</name>
    <name type="common">Pomegranate</name>
    <dbReference type="NCBI Taxonomy" id="22663"/>
    <lineage>
        <taxon>Eukaryota</taxon>
        <taxon>Viridiplantae</taxon>
        <taxon>Streptophyta</taxon>
        <taxon>Embryophyta</taxon>
        <taxon>Tracheophyta</taxon>
        <taxon>Spermatophyta</taxon>
        <taxon>Magnoliopsida</taxon>
        <taxon>eudicotyledons</taxon>
        <taxon>Gunneridae</taxon>
        <taxon>Pentapetalae</taxon>
        <taxon>rosids</taxon>
        <taxon>malvids</taxon>
        <taxon>Myrtales</taxon>
        <taxon>Lythraceae</taxon>
        <taxon>Punica</taxon>
    </lineage>
</organism>
<dbReference type="EMBL" id="PGOL01000020">
    <property type="protein sequence ID" value="PKI79037.1"/>
    <property type="molecule type" value="Genomic_DNA"/>
</dbReference>
<dbReference type="AlphaFoldDB" id="A0A2I0LED1"/>
<reference evidence="3 4" key="1">
    <citation type="submission" date="2017-11" db="EMBL/GenBank/DDBJ databases">
        <title>De-novo sequencing of pomegranate (Punica granatum L.) genome.</title>
        <authorList>
            <person name="Akparov Z."/>
            <person name="Amiraslanov A."/>
            <person name="Hajiyeva S."/>
            <person name="Abbasov M."/>
            <person name="Kaur K."/>
            <person name="Hamwieh A."/>
            <person name="Solovyev V."/>
            <person name="Salamov A."/>
            <person name="Braich B."/>
            <person name="Kosarev P."/>
            <person name="Mahmoud A."/>
            <person name="Hajiyev E."/>
            <person name="Babayeva S."/>
            <person name="Izzatullayeva V."/>
            <person name="Mammadov A."/>
            <person name="Mammadov A."/>
            <person name="Sharifova S."/>
            <person name="Ojaghi J."/>
            <person name="Eynullazada K."/>
            <person name="Bayramov B."/>
            <person name="Abdulazimova A."/>
            <person name="Shahmuradov I."/>
        </authorList>
    </citation>
    <scope>NUCLEOTIDE SEQUENCE [LARGE SCALE GENOMIC DNA]</scope>
    <source>
        <strain evidence="4">cv. AG2017</strain>
        <tissue evidence="3">Leaf</tissue>
    </source>
</reference>
<dbReference type="STRING" id="22663.A0A2I0LED1"/>
<evidence type="ECO:0000313" key="3">
    <source>
        <dbReference type="EMBL" id="PKI79037.1"/>
    </source>
</evidence>
<evidence type="ECO:0000259" key="2">
    <source>
        <dbReference type="Pfam" id="PF25597"/>
    </source>
</evidence>
<feature type="region of interest" description="Disordered" evidence="1">
    <location>
        <begin position="290"/>
        <end position="329"/>
    </location>
</feature>
<feature type="compositionally biased region" description="Polar residues" evidence="1">
    <location>
        <begin position="293"/>
        <end position="307"/>
    </location>
</feature>
<dbReference type="Pfam" id="PF25597">
    <property type="entry name" value="SH3_retrovirus"/>
    <property type="match status" value="1"/>
</dbReference>
<keyword evidence="4" id="KW-1185">Reference proteome</keyword>
<proteinExistence type="predicted"/>